<dbReference type="EMBL" id="KB908855">
    <property type="protein sequence ID" value="EOA82044.1"/>
    <property type="molecule type" value="Genomic_DNA"/>
</dbReference>
<evidence type="ECO:0000256" key="1">
    <source>
        <dbReference type="ARBA" id="ARBA00009003"/>
    </source>
</evidence>
<evidence type="ECO:0000313" key="3">
    <source>
        <dbReference type="EMBL" id="EOA82044.1"/>
    </source>
</evidence>
<keyword evidence="2" id="KW-0472">Membrane</keyword>
<keyword evidence="2" id="KW-0812">Transmembrane</keyword>
<dbReference type="InterPro" id="IPR007577">
    <property type="entry name" value="GlycoTrfase_DXD_sugar-bd_CS"/>
</dbReference>
<dbReference type="SUPFAM" id="SSF53448">
    <property type="entry name" value="Nucleotide-diphospho-sugar transferases"/>
    <property type="match status" value="1"/>
</dbReference>
<dbReference type="STRING" id="671987.R0JX30"/>
<organism evidence="3 4">
    <name type="scientific">Exserohilum turcicum (strain 28A)</name>
    <name type="common">Northern leaf blight fungus</name>
    <name type="synonym">Setosphaeria turcica</name>
    <dbReference type="NCBI Taxonomy" id="671987"/>
    <lineage>
        <taxon>Eukaryota</taxon>
        <taxon>Fungi</taxon>
        <taxon>Dikarya</taxon>
        <taxon>Ascomycota</taxon>
        <taxon>Pezizomycotina</taxon>
        <taxon>Dothideomycetes</taxon>
        <taxon>Pleosporomycetidae</taxon>
        <taxon>Pleosporales</taxon>
        <taxon>Pleosporineae</taxon>
        <taxon>Pleosporaceae</taxon>
        <taxon>Exserohilum</taxon>
    </lineage>
</organism>
<proteinExistence type="inferred from homology"/>
<dbReference type="HOGENOM" id="CLU_022381_0_0_1"/>
<comment type="similarity">
    <text evidence="1">Belongs to the glycosyltransferase 32 family.</text>
</comment>
<evidence type="ECO:0000256" key="2">
    <source>
        <dbReference type="SAM" id="Phobius"/>
    </source>
</evidence>
<dbReference type="GO" id="GO:0000136">
    <property type="term" value="C:mannan polymerase complex"/>
    <property type="evidence" value="ECO:0007669"/>
    <property type="project" value="TreeGrafter"/>
</dbReference>
<feature type="transmembrane region" description="Helical" evidence="2">
    <location>
        <begin position="12"/>
        <end position="30"/>
    </location>
</feature>
<dbReference type="Pfam" id="PF04488">
    <property type="entry name" value="Gly_transf_sug"/>
    <property type="match status" value="1"/>
</dbReference>
<keyword evidence="4" id="KW-1185">Reference proteome</keyword>
<gene>
    <name evidence="3" type="ORF">SETTUDRAFT_34796</name>
</gene>
<dbReference type="eggNOG" id="ENOG502SJG8">
    <property type="taxonomic scope" value="Eukaryota"/>
</dbReference>
<dbReference type="InterPro" id="IPR029044">
    <property type="entry name" value="Nucleotide-diphossugar_trans"/>
</dbReference>
<reference evidence="3 4" key="2">
    <citation type="journal article" date="2013" name="PLoS Genet.">
        <title>Comparative genome structure, secondary metabolite, and effector coding capacity across Cochliobolus pathogens.</title>
        <authorList>
            <person name="Condon B.J."/>
            <person name="Leng Y."/>
            <person name="Wu D."/>
            <person name="Bushley K.E."/>
            <person name="Ohm R.A."/>
            <person name="Otillar R."/>
            <person name="Martin J."/>
            <person name="Schackwitz W."/>
            <person name="Grimwood J."/>
            <person name="MohdZainudin N."/>
            <person name="Xue C."/>
            <person name="Wang R."/>
            <person name="Manning V.A."/>
            <person name="Dhillon B."/>
            <person name="Tu Z.J."/>
            <person name="Steffenson B.J."/>
            <person name="Salamov A."/>
            <person name="Sun H."/>
            <person name="Lowry S."/>
            <person name="LaButti K."/>
            <person name="Han J."/>
            <person name="Copeland A."/>
            <person name="Lindquist E."/>
            <person name="Barry K."/>
            <person name="Schmutz J."/>
            <person name="Baker S.E."/>
            <person name="Ciuffetti L.M."/>
            <person name="Grigoriev I.V."/>
            <person name="Zhong S."/>
            <person name="Turgeon B.G."/>
        </authorList>
    </citation>
    <scope>NUCLEOTIDE SEQUENCE [LARGE SCALE GENOMIC DNA]</scope>
    <source>
        <strain evidence="4">28A</strain>
    </source>
</reference>
<accession>R0JX30</accession>
<dbReference type="AlphaFoldDB" id="R0JX30"/>
<dbReference type="PANTHER" id="PTHR31834">
    <property type="entry name" value="INITIATION-SPECIFIC ALPHA-1,6-MANNOSYLTRANSFERASE"/>
    <property type="match status" value="1"/>
</dbReference>
<sequence length="312" mass="35228">MLARPLQLPRIINYALLALCMVALTYHLFYSKGPLFRYTSGPFAVPQHAGIPKIIWYKLGPNGLSEATQNYTETGIQRNPGYRAQFVTDGSDDDYVRKTFAFRPDIVDTYLALPVPIFKADMLRYLLLWDQGGIWSDLDVSCESIPIEEWIPAEYQGKAALVVGWEFDAGWPEPYVRQFASWTIMAKPRLPHMLQAVDQILERLREETAEHNVTIANVTLEMMGDVVDFTGPRRLTSGVFASLEKTLRQTIDTEKLKNLTEPRLVGDVLVMPGHSFAASSNTYPPELKAQLPPQLVTHHYAGSWKNDKGGEQ</sequence>
<dbReference type="OrthoDB" id="409543at2759"/>
<dbReference type="Gene3D" id="3.90.550.20">
    <property type="match status" value="1"/>
</dbReference>
<keyword evidence="3" id="KW-0808">Transferase</keyword>
<reference evidence="3 4" key="1">
    <citation type="journal article" date="2012" name="PLoS Pathog.">
        <title>Diverse lifestyles and strategies of plant pathogenesis encoded in the genomes of eighteen Dothideomycetes fungi.</title>
        <authorList>
            <person name="Ohm R.A."/>
            <person name="Feau N."/>
            <person name="Henrissat B."/>
            <person name="Schoch C.L."/>
            <person name="Horwitz B.A."/>
            <person name="Barry K.W."/>
            <person name="Condon B.J."/>
            <person name="Copeland A.C."/>
            <person name="Dhillon B."/>
            <person name="Glaser F."/>
            <person name="Hesse C.N."/>
            <person name="Kosti I."/>
            <person name="LaButti K."/>
            <person name="Lindquist E.A."/>
            <person name="Lucas S."/>
            <person name="Salamov A.A."/>
            <person name="Bradshaw R.E."/>
            <person name="Ciuffetti L."/>
            <person name="Hamelin R.C."/>
            <person name="Kema G.H.J."/>
            <person name="Lawrence C."/>
            <person name="Scott J.A."/>
            <person name="Spatafora J.W."/>
            <person name="Turgeon B.G."/>
            <person name="de Wit P.J.G.M."/>
            <person name="Zhong S."/>
            <person name="Goodwin S.B."/>
            <person name="Grigoriev I.V."/>
        </authorList>
    </citation>
    <scope>NUCLEOTIDE SEQUENCE [LARGE SCALE GENOMIC DNA]</scope>
    <source>
        <strain evidence="4">28A</strain>
    </source>
</reference>
<dbReference type="GO" id="GO:0006487">
    <property type="term" value="P:protein N-linked glycosylation"/>
    <property type="evidence" value="ECO:0007669"/>
    <property type="project" value="TreeGrafter"/>
</dbReference>
<dbReference type="Proteomes" id="UP000016935">
    <property type="component" value="Unassembled WGS sequence"/>
</dbReference>
<protein>
    <submittedName>
        <fullName evidence="3">Glycosyltransferase family 32 protein</fullName>
    </submittedName>
</protein>
<dbReference type="RefSeq" id="XP_008030116.1">
    <property type="nucleotide sequence ID" value="XM_008031925.1"/>
</dbReference>
<keyword evidence="2" id="KW-1133">Transmembrane helix</keyword>
<dbReference type="GeneID" id="19403950"/>
<dbReference type="InterPro" id="IPR039367">
    <property type="entry name" value="Och1-like"/>
</dbReference>
<evidence type="ECO:0000313" key="4">
    <source>
        <dbReference type="Proteomes" id="UP000016935"/>
    </source>
</evidence>
<dbReference type="PANTHER" id="PTHR31834:SF8">
    <property type="entry name" value="TRANSFERASE, PUTATIVE (AFU_ORTHOLOGUE AFUA_6G14040)-RELATED"/>
    <property type="match status" value="1"/>
</dbReference>
<name>R0JX30_EXST2</name>
<dbReference type="GO" id="GO:0000009">
    <property type="term" value="F:alpha-1,6-mannosyltransferase activity"/>
    <property type="evidence" value="ECO:0007669"/>
    <property type="project" value="InterPro"/>
</dbReference>